<accession>A0A075ULN4</accession>
<dbReference type="eggNOG" id="COG3620">
    <property type="taxonomic scope" value="Bacteria"/>
</dbReference>
<feature type="domain" description="HTH cro/C1-type" evidence="2">
    <location>
        <begin position="8"/>
        <end position="62"/>
    </location>
</feature>
<dbReference type="InterPro" id="IPR001387">
    <property type="entry name" value="Cro/C1-type_HTH"/>
</dbReference>
<dbReference type="KEGG" id="aja:AJAP_01980"/>
<dbReference type="PANTHER" id="PTHR30143">
    <property type="entry name" value="ACID HYDRATASE"/>
    <property type="match status" value="1"/>
</dbReference>
<evidence type="ECO:0000313" key="3">
    <source>
        <dbReference type="EMBL" id="AIG73326.1"/>
    </source>
</evidence>
<evidence type="ECO:0000256" key="1">
    <source>
        <dbReference type="ARBA" id="ARBA00023239"/>
    </source>
</evidence>
<dbReference type="Pfam" id="PF01557">
    <property type="entry name" value="FAA_hydrolase"/>
    <property type="match status" value="1"/>
</dbReference>
<protein>
    <recommendedName>
        <fullName evidence="2">HTH cro/C1-type domain-containing protein</fullName>
    </recommendedName>
</protein>
<dbReference type="STRING" id="208439.AJAP_01980"/>
<dbReference type="Gene3D" id="3.90.850.10">
    <property type="entry name" value="Fumarylacetoacetase-like, C-terminal domain"/>
    <property type="match status" value="1"/>
</dbReference>
<keyword evidence="1" id="KW-0456">Lyase</keyword>
<dbReference type="Gene3D" id="1.10.260.40">
    <property type="entry name" value="lambda repressor-like DNA-binding domains"/>
    <property type="match status" value="1"/>
</dbReference>
<dbReference type="HOGENOM" id="CLU_060136_4_0_11"/>
<evidence type="ECO:0000313" key="4">
    <source>
        <dbReference type="Proteomes" id="UP000028492"/>
    </source>
</evidence>
<dbReference type="InterPro" id="IPR036663">
    <property type="entry name" value="Fumarylacetoacetase_C_sf"/>
</dbReference>
<organism evidence="3 4">
    <name type="scientific">Amycolatopsis japonica</name>
    <dbReference type="NCBI Taxonomy" id="208439"/>
    <lineage>
        <taxon>Bacteria</taxon>
        <taxon>Bacillati</taxon>
        <taxon>Actinomycetota</taxon>
        <taxon>Actinomycetes</taxon>
        <taxon>Pseudonocardiales</taxon>
        <taxon>Pseudonocardiaceae</taxon>
        <taxon>Amycolatopsis</taxon>
        <taxon>Amycolatopsis japonica group</taxon>
    </lineage>
</organism>
<dbReference type="SUPFAM" id="SSF56529">
    <property type="entry name" value="FAH"/>
    <property type="match status" value="1"/>
</dbReference>
<dbReference type="PROSITE" id="PS50943">
    <property type="entry name" value="HTH_CROC1"/>
    <property type="match status" value="1"/>
</dbReference>
<dbReference type="SUPFAM" id="SSF47413">
    <property type="entry name" value="lambda repressor-like DNA-binding domains"/>
    <property type="match status" value="1"/>
</dbReference>
<dbReference type="AlphaFoldDB" id="A0A075ULN4"/>
<dbReference type="Proteomes" id="UP000028492">
    <property type="component" value="Chromosome"/>
</dbReference>
<proteinExistence type="predicted"/>
<dbReference type="eggNOG" id="COG3971">
    <property type="taxonomic scope" value="Bacteria"/>
</dbReference>
<sequence>MGERRVAFADRREQMGYTQESFGRAVGVEFSTVGRWERGELTPQPYRRPRIAQVLKVSLAELEVLLSRSRPAPSLELTTSPRYAPSLVRTGQWNGRLVRAGVTGQSPTGRKEPMDASTLQEAAAALLSAYETGKPIAPLIETYPAATLEDAYRVQQRLVRHWAERGDGVRGHKVGLASAAMQRQMGVDQPDYGHLTASMFHLEHQPIPIGGFLQPKIEPEIAFVLGSRLRGPGVTVADALRAVDFVVPALEIVDSRIRDWKISIVDTIADNASSGGVVLGSRPTAIGDIDLRLVGCVLHQNGEIAATGAGGAVLGSPVNALVWLANTVGPLGVALEPGHVVLPGSMTRAIPVNPGDTVVATMAGLGSVTAKFSGEERP</sequence>
<dbReference type="SMART" id="SM00530">
    <property type="entry name" value="HTH_XRE"/>
    <property type="match status" value="1"/>
</dbReference>
<keyword evidence="4" id="KW-1185">Reference proteome</keyword>
<dbReference type="EMBL" id="CP008953">
    <property type="protein sequence ID" value="AIG73326.1"/>
    <property type="molecule type" value="Genomic_DNA"/>
</dbReference>
<dbReference type="GO" id="GO:0005737">
    <property type="term" value="C:cytoplasm"/>
    <property type="evidence" value="ECO:0007669"/>
    <property type="project" value="TreeGrafter"/>
</dbReference>
<reference evidence="3 4" key="1">
    <citation type="journal article" date="2014" name="J. Biotechnol.">
        <title>Complete genome sequence of the actinobacterium Amycolatopsis japonica MG417-CF17(T) (=DSM 44213T) producing (S,S)-N,N'-ethylenediaminedisuccinic acid.</title>
        <authorList>
            <person name="Stegmann E."/>
            <person name="Albersmeier A."/>
            <person name="Spohn M."/>
            <person name="Gert H."/>
            <person name="Weber T."/>
            <person name="Wohlleben W."/>
            <person name="Kalinowski J."/>
            <person name="Ruckert C."/>
        </authorList>
    </citation>
    <scope>NUCLEOTIDE SEQUENCE [LARGE SCALE GENOMIC DNA]</scope>
    <source>
        <strain evidence="4">MG417-CF17 (DSM 44213)</strain>
    </source>
</reference>
<dbReference type="GO" id="GO:0003677">
    <property type="term" value="F:DNA binding"/>
    <property type="evidence" value="ECO:0007669"/>
    <property type="project" value="InterPro"/>
</dbReference>
<dbReference type="CDD" id="cd00093">
    <property type="entry name" value="HTH_XRE"/>
    <property type="match status" value="1"/>
</dbReference>
<evidence type="ECO:0000259" key="2">
    <source>
        <dbReference type="PROSITE" id="PS50943"/>
    </source>
</evidence>
<gene>
    <name evidence="3" type="ORF">AJAP_01980</name>
</gene>
<dbReference type="InterPro" id="IPR011234">
    <property type="entry name" value="Fumarylacetoacetase-like_C"/>
</dbReference>
<name>A0A075ULN4_9PSEU</name>
<dbReference type="Pfam" id="PF01381">
    <property type="entry name" value="HTH_3"/>
    <property type="match status" value="1"/>
</dbReference>
<dbReference type="InterPro" id="IPR050772">
    <property type="entry name" value="Hydratase-Decarb/MhpD_sf"/>
</dbReference>
<dbReference type="PANTHER" id="PTHR30143:SF0">
    <property type="entry name" value="2-KETO-4-PENTENOATE HYDRATASE"/>
    <property type="match status" value="1"/>
</dbReference>
<dbReference type="InterPro" id="IPR010982">
    <property type="entry name" value="Lambda_DNA-bd_dom_sf"/>
</dbReference>
<dbReference type="GO" id="GO:0008684">
    <property type="term" value="F:2-oxopent-4-enoate hydratase activity"/>
    <property type="evidence" value="ECO:0007669"/>
    <property type="project" value="TreeGrafter"/>
</dbReference>